<dbReference type="EMBL" id="LN885086">
    <property type="protein sequence ID" value="CUQ66183.1"/>
    <property type="molecule type" value="Genomic_DNA"/>
</dbReference>
<dbReference type="RefSeq" id="WP_062484065.1">
    <property type="nucleotide sequence ID" value="NZ_LN885086.1"/>
</dbReference>
<dbReference type="InterPro" id="IPR004155">
    <property type="entry name" value="PBS_lyase_HEAT"/>
</dbReference>
<feature type="transmembrane region" description="Helical" evidence="1">
    <location>
        <begin position="46"/>
        <end position="67"/>
    </location>
</feature>
<sequence length="219" mass="24661">MQQQQTNERSPVHPTAILVLVGMIVAGVWVWKRLPTETQTFLIDHAVPMAAGAAAVGAILLLAVRNIRRRIAQRRKRDRLLAAFRQETDPGRKLALSFELIECNDYRIDGLESVSPALRALWDHTLLHSPGDERHRVRGMAASHLGLLRDNSAVPLLLKALEDDHAYVRACAALGLGRLRAVEARPKLEYLAKEDWDQTVRSRCREALDQLRYVSPQKS</sequence>
<dbReference type="KEGG" id="nio:NITINOP_1208"/>
<accession>A0A0S4KP85</accession>
<dbReference type="InterPro" id="IPR011989">
    <property type="entry name" value="ARM-like"/>
</dbReference>
<keyword evidence="1" id="KW-0472">Membrane</keyword>
<reference evidence="3" key="1">
    <citation type="submission" date="2015-09" db="EMBL/GenBank/DDBJ databases">
        <authorList>
            <person name="Daims H."/>
        </authorList>
    </citation>
    <scope>NUCLEOTIDE SEQUENCE [LARGE SCALE GENOMIC DNA]</scope>
</reference>
<keyword evidence="1" id="KW-1133">Transmembrane helix</keyword>
<organism evidence="2 3">
    <name type="scientific">Candidatus Nitrospira inopinata</name>
    <dbReference type="NCBI Taxonomy" id="1715989"/>
    <lineage>
        <taxon>Bacteria</taxon>
        <taxon>Pseudomonadati</taxon>
        <taxon>Nitrospirota</taxon>
        <taxon>Nitrospiria</taxon>
        <taxon>Nitrospirales</taxon>
        <taxon>Nitrospiraceae</taxon>
        <taxon>Nitrospira</taxon>
    </lineage>
</organism>
<keyword evidence="1" id="KW-0812">Transmembrane</keyword>
<dbReference type="OrthoDB" id="9790126at2"/>
<dbReference type="SUPFAM" id="SSF48371">
    <property type="entry name" value="ARM repeat"/>
    <property type="match status" value="1"/>
</dbReference>
<protein>
    <recommendedName>
        <fullName evidence="4">HEAT repeat domain-containing protein</fullName>
    </recommendedName>
</protein>
<evidence type="ECO:0000256" key="1">
    <source>
        <dbReference type="SAM" id="Phobius"/>
    </source>
</evidence>
<feature type="transmembrane region" description="Helical" evidence="1">
    <location>
        <begin position="12"/>
        <end position="31"/>
    </location>
</feature>
<keyword evidence="3" id="KW-1185">Reference proteome</keyword>
<dbReference type="Proteomes" id="UP000066284">
    <property type="component" value="Chromosome 1"/>
</dbReference>
<proteinExistence type="predicted"/>
<evidence type="ECO:0008006" key="4">
    <source>
        <dbReference type="Google" id="ProtNLM"/>
    </source>
</evidence>
<name>A0A0S4KP85_9BACT</name>
<dbReference type="STRING" id="1715989.NITINOP_1208"/>
<dbReference type="Pfam" id="PF13646">
    <property type="entry name" value="HEAT_2"/>
    <property type="match status" value="1"/>
</dbReference>
<evidence type="ECO:0000313" key="3">
    <source>
        <dbReference type="Proteomes" id="UP000066284"/>
    </source>
</evidence>
<dbReference type="AlphaFoldDB" id="A0A0S4KP85"/>
<dbReference type="SMART" id="SM00567">
    <property type="entry name" value="EZ_HEAT"/>
    <property type="match status" value="2"/>
</dbReference>
<evidence type="ECO:0000313" key="2">
    <source>
        <dbReference type="EMBL" id="CUQ66183.1"/>
    </source>
</evidence>
<dbReference type="Gene3D" id="1.25.10.10">
    <property type="entry name" value="Leucine-rich Repeat Variant"/>
    <property type="match status" value="1"/>
</dbReference>
<dbReference type="InterPro" id="IPR016024">
    <property type="entry name" value="ARM-type_fold"/>
</dbReference>
<gene>
    <name evidence="2" type="ORF">NITINOP_1208</name>
</gene>